<dbReference type="InterPro" id="IPR005648">
    <property type="entry name" value="FlgD"/>
</dbReference>
<keyword evidence="5" id="KW-1185">Reference proteome</keyword>
<feature type="region of interest" description="Disordered" evidence="3">
    <location>
        <begin position="139"/>
        <end position="160"/>
    </location>
</feature>
<gene>
    <name evidence="4" type="ORF">SAMN02744037_00032</name>
</gene>
<keyword evidence="4" id="KW-0969">Cilium</keyword>
<dbReference type="Proteomes" id="UP000242497">
    <property type="component" value="Unassembled WGS sequence"/>
</dbReference>
<reference evidence="5" key="1">
    <citation type="submission" date="2016-11" db="EMBL/GenBank/DDBJ databases">
        <authorList>
            <person name="Varghese N."/>
            <person name="Submissions S."/>
        </authorList>
    </citation>
    <scope>NUCLEOTIDE SEQUENCE [LARGE SCALE GENOMIC DNA]</scope>
    <source>
        <strain evidence="5">DSM 15518</strain>
    </source>
</reference>
<keyword evidence="4" id="KW-0966">Cell projection</keyword>
<keyword evidence="2" id="KW-1005">Bacterial flagellum biogenesis</keyword>
<name>A0A1M6J9G0_9FIRM</name>
<dbReference type="RefSeq" id="WP_084605344.1">
    <property type="nucleotide sequence ID" value="NZ_FRAE01000004.1"/>
</dbReference>
<dbReference type="OrthoDB" id="1752746at2"/>
<evidence type="ECO:0000256" key="2">
    <source>
        <dbReference type="ARBA" id="ARBA00022795"/>
    </source>
</evidence>
<evidence type="ECO:0000313" key="4">
    <source>
        <dbReference type="EMBL" id="SHJ43294.1"/>
    </source>
</evidence>
<dbReference type="Pfam" id="PF03963">
    <property type="entry name" value="FlgD"/>
    <property type="match status" value="1"/>
</dbReference>
<sequence length="160" mass="17965">MSINGVLPNNFTNYTGSGKVIPKDEKKTTTTTQNTSSVNDKSNALTKSMKTQMGKDDFLKLLTTQLKYQDPLNPMEDKEFISQMAQFSSLEQMQNLNTAFQDVSKGIVSLNNNFVVANKNLEEQIDELINEIKSLKKELLEDTDETESSNENSESKIELA</sequence>
<dbReference type="STRING" id="1123349.SAMN02744037_00032"/>
<accession>A0A1M6J9G0</accession>
<protein>
    <submittedName>
        <fullName evidence="4">Flagellar hook capping protein-N-terminal region</fullName>
    </submittedName>
</protein>
<evidence type="ECO:0000256" key="1">
    <source>
        <dbReference type="ARBA" id="ARBA00010577"/>
    </source>
</evidence>
<dbReference type="EMBL" id="FRAE01000004">
    <property type="protein sequence ID" value="SHJ43294.1"/>
    <property type="molecule type" value="Genomic_DNA"/>
</dbReference>
<evidence type="ECO:0000313" key="5">
    <source>
        <dbReference type="Proteomes" id="UP000242497"/>
    </source>
</evidence>
<comment type="similarity">
    <text evidence="1">Belongs to the FlgD family.</text>
</comment>
<organism evidence="4 5">
    <name type="scientific">Tepidibacter formicigenes DSM 15518</name>
    <dbReference type="NCBI Taxonomy" id="1123349"/>
    <lineage>
        <taxon>Bacteria</taxon>
        <taxon>Bacillati</taxon>
        <taxon>Bacillota</taxon>
        <taxon>Clostridia</taxon>
        <taxon>Peptostreptococcales</taxon>
        <taxon>Peptostreptococcaceae</taxon>
        <taxon>Tepidibacter</taxon>
    </lineage>
</organism>
<keyword evidence="4" id="KW-0282">Flagellum</keyword>
<proteinExistence type="inferred from homology"/>
<dbReference type="AlphaFoldDB" id="A0A1M6J9G0"/>
<evidence type="ECO:0000256" key="3">
    <source>
        <dbReference type="SAM" id="MobiDB-lite"/>
    </source>
</evidence>
<dbReference type="GO" id="GO:0044781">
    <property type="term" value="P:bacterial-type flagellum organization"/>
    <property type="evidence" value="ECO:0007669"/>
    <property type="project" value="UniProtKB-KW"/>
</dbReference>
<feature type="region of interest" description="Disordered" evidence="3">
    <location>
        <begin position="14"/>
        <end position="41"/>
    </location>
</feature>